<evidence type="ECO:0000313" key="1">
    <source>
        <dbReference type="EMBL" id="CAK0784925.1"/>
    </source>
</evidence>
<sequence length="69" mass="7774">MKSRGAREAEEGREFSASFAELDTYCRNWRPSIQCFLGTASQSLGYQTEDRRPAHRSLSSLAFDAQKVA</sequence>
<gene>
    <name evidence="1" type="ORF">CVIRNUC_008130</name>
</gene>
<comment type="caution">
    <text evidence="1">The sequence shown here is derived from an EMBL/GenBank/DDBJ whole genome shotgun (WGS) entry which is preliminary data.</text>
</comment>
<keyword evidence="2" id="KW-1185">Reference proteome</keyword>
<dbReference type="Proteomes" id="UP001314263">
    <property type="component" value="Unassembled WGS sequence"/>
</dbReference>
<dbReference type="AlphaFoldDB" id="A0AAV1IG04"/>
<accession>A0AAV1IG04</accession>
<dbReference type="EMBL" id="CAUYUE010000011">
    <property type="protein sequence ID" value="CAK0784925.1"/>
    <property type="molecule type" value="Genomic_DNA"/>
</dbReference>
<proteinExistence type="predicted"/>
<organism evidence="1 2">
    <name type="scientific">Coccomyxa viridis</name>
    <dbReference type="NCBI Taxonomy" id="1274662"/>
    <lineage>
        <taxon>Eukaryota</taxon>
        <taxon>Viridiplantae</taxon>
        <taxon>Chlorophyta</taxon>
        <taxon>core chlorophytes</taxon>
        <taxon>Trebouxiophyceae</taxon>
        <taxon>Trebouxiophyceae incertae sedis</taxon>
        <taxon>Coccomyxaceae</taxon>
        <taxon>Coccomyxa</taxon>
    </lineage>
</organism>
<name>A0AAV1IG04_9CHLO</name>
<protein>
    <submittedName>
        <fullName evidence="1">Uncharacterized protein</fullName>
    </submittedName>
</protein>
<reference evidence="1 2" key="1">
    <citation type="submission" date="2023-10" db="EMBL/GenBank/DDBJ databases">
        <authorList>
            <person name="Maclean D."/>
            <person name="Macfadyen A."/>
        </authorList>
    </citation>
    <scope>NUCLEOTIDE SEQUENCE [LARGE SCALE GENOMIC DNA]</scope>
</reference>
<evidence type="ECO:0000313" key="2">
    <source>
        <dbReference type="Proteomes" id="UP001314263"/>
    </source>
</evidence>